<evidence type="ECO:0000256" key="1">
    <source>
        <dbReference type="SAM" id="Coils"/>
    </source>
</evidence>
<gene>
    <name evidence="3" type="ORF">TBRA_LOCUS3239</name>
</gene>
<feature type="compositionally biased region" description="Polar residues" evidence="2">
    <location>
        <begin position="441"/>
        <end position="451"/>
    </location>
</feature>
<dbReference type="EMBL" id="CADCXV010000638">
    <property type="protein sequence ID" value="CAB0031261.1"/>
    <property type="molecule type" value="Genomic_DNA"/>
</dbReference>
<organism evidence="3 4">
    <name type="scientific">Trichogramma brassicae</name>
    <dbReference type="NCBI Taxonomy" id="86971"/>
    <lineage>
        <taxon>Eukaryota</taxon>
        <taxon>Metazoa</taxon>
        <taxon>Ecdysozoa</taxon>
        <taxon>Arthropoda</taxon>
        <taxon>Hexapoda</taxon>
        <taxon>Insecta</taxon>
        <taxon>Pterygota</taxon>
        <taxon>Neoptera</taxon>
        <taxon>Endopterygota</taxon>
        <taxon>Hymenoptera</taxon>
        <taxon>Apocrita</taxon>
        <taxon>Proctotrupomorpha</taxon>
        <taxon>Chalcidoidea</taxon>
        <taxon>Trichogrammatidae</taxon>
        <taxon>Trichogramma</taxon>
    </lineage>
</organism>
<evidence type="ECO:0000313" key="3">
    <source>
        <dbReference type="EMBL" id="CAB0031261.1"/>
    </source>
</evidence>
<feature type="coiled-coil region" evidence="1">
    <location>
        <begin position="375"/>
        <end position="412"/>
    </location>
</feature>
<keyword evidence="1" id="KW-0175">Coiled coil</keyword>
<evidence type="ECO:0008006" key="5">
    <source>
        <dbReference type="Google" id="ProtNLM"/>
    </source>
</evidence>
<feature type="compositionally biased region" description="Basic and acidic residues" evidence="2">
    <location>
        <begin position="183"/>
        <end position="202"/>
    </location>
</feature>
<dbReference type="Proteomes" id="UP000479190">
    <property type="component" value="Unassembled WGS sequence"/>
</dbReference>
<reference evidence="3 4" key="1">
    <citation type="submission" date="2020-02" db="EMBL/GenBank/DDBJ databases">
        <authorList>
            <person name="Ferguson B K."/>
        </authorList>
    </citation>
    <scope>NUCLEOTIDE SEQUENCE [LARGE SCALE GENOMIC DNA]</scope>
</reference>
<proteinExistence type="predicted"/>
<dbReference type="AlphaFoldDB" id="A0A6H5I8I4"/>
<name>A0A6H5I8I4_9HYME</name>
<evidence type="ECO:0000313" key="4">
    <source>
        <dbReference type="Proteomes" id="UP000479190"/>
    </source>
</evidence>
<feature type="compositionally biased region" description="Basic and acidic residues" evidence="2">
    <location>
        <begin position="752"/>
        <end position="765"/>
    </location>
</feature>
<feature type="compositionally biased region" description="Low complexity" evidence="2">
    <location>
        <begin position="452"/>
        <end position="463"/>
    </location>
</feature>
<feature type="region of interest" description="Disordered" evidence="2">
    <location>
        <begin position="183"/>
        <end position="207"/>
    </location>
</feature>
<protein>
    <recommendedName>
        <fullName evidence="5">CCHC-type domain-containing protein</fullName>
    </recommendedName>
</protein>
<evidence type="ECO:0000256" key="2">
    <source>
        <dbReference type="SAM" id="MobiDB-lite"/>
    </source>
</evidence>
<feature type="region of interest" description="Disordered" evidence="2">
    <location>
        <begin position="441"/>
        <end position="483"/>
    </location>
</feature>
<sequence>MLGSSGLESSAHHRSLSMLYFRVESASVLAPVFVAVICRDAYPGCSALCRGDLSRCLPRLLGTVPRCLSRHWPRPEVRTENDAQRHAQTNVAASASTSIAAQCRAVEVSIATNHRGIVPSSRAVHFTASNFERSKIDLSPNRRCESRVARATFTAARPLPLPLPPRCTPASSRAIDFECRRGGAEPREPLYNDRPKDHEDRPSASARQDQDVCLIAWKKRRPMPYITRPNGWGVRLTLLEAAPVALYLVTLRYTYSCCMCTVTRIWTRSRLSLPQSQYHNILYSYVRFSFRCRSATTADRNERERDINSRARRDCAKRERVATNYAYEQRATGQYSLGPISSDTRKSKSTIINTVPYVLANGTTLQVTTEFAKILEEMQKENDKTQAYAERVEKENSENREIIKRLEAQMTELVSSTRIGQSRSRHINFRDTFNTHYISSVAGSQPATDQQNRNGTTTATNRNEPITPEALLNNTQPATTNAVSRTVSSQLDIGRIVRGWNLKYSGEPGDSIEEFLERVRECRRLTQLTDNDLLNAMSELLTGSARLWARQTQQEWTSWQHFCNEARACFGVDRRFQQALIKEAQRRTQGDLEPVRSYIFALLTIMSKFEDQWPVEMQLDLLHTNMRPDLQMQVRRSSVTTVGQLLELAREAEGIELARRVYQRPPPKEHSVMPELACPTEWREDTRAMSFNSKTAHTSPVQVSAIESCEKSPNLQSILEKLSEELKILSTRVAKIDAEQTARKSSRNNGSQERKPKSDKNKDKTPGPTQKYSCWKCSWPGYTKKTCPECAGNENGSQ</sequence>
<feature type="compositionally biased region" description="Polar residues" evidence="2">
    <location>
        <begin position="472"/>
        <end position="483"/>
    </location>
</feature>
<feature type="region of interest" description="Disordered" evidence="2">
    <location>
        <begin position="737"/>
        <end position="798"/>
    </location>
</feature>
<accession>A0A6H5I8I4</accession>
<keyword evidence="4" id="KW-1185">Reference proteome</keyword>